<evidence type="ECO:0000256" key="1">
    <source>
        <dbReference type="ARBA" id="ARBA00004571"/>
    </source>
</evidence>
<keyword evidence="9 11" id="KW-0472">Membrane</keyword>
<dbReference type="AlphaFoldDB" id="A0A975G3X4"/>
<dbReference type="KEGG" id="caul:KCG34_11380"/>
<evidence type="ECO:0000256" key="7">
    <source>
        <dbReference type="ARBA" id="ARBA00023065"/>
    </source>
</evidence>
<dbReference type="Pfam" id="PF07715">
    <property type="entry name" value="Plug"/>
    <property type="match status" value="1"/>
</dbReference>
<keyword evidence="6" id="KW-0408">Iron</keyword>
<keyword evidence="3 11" id="KW-1134">Transmembrane beta strand</keyword>
<feature type="domain" description="TonB-dependent receptor plug" evidence="14">
    <location>
        <begin position="2"/>
        <end position="102"/>
    </location>
</feature>
<dbReference type="PANTHER" id="PTHR32552">
    <property type="entry name" value="FERRICHROME IRON RECEPTOR-RELATED"/>
    <property type="match status" value="1"/>
</dbReference>
<evidence type="ECO:0000256" key="8">
    <source>
        <dbReference type="ARBA" id="ARBA00023077"/>
    </source>
</evidence>
<dbReference type="Gene3D" id="2.40.170.20">
    <property type="entry name" value="TonB-dependent receptor, beta-barrel domain"/>
    <property type="match status" value="2"/>
</dbReference>
<dbReference type="SUPFAM" id="SSF56935">
    <property type="entry name" value="Porins"/>
    <property type="match status" value="1"/>
</dbReference>
<comment type="similarity">
    <text evidence="11 12">Belongs to the TonB-dependent receptor family.</text>
</comment>
<sequence>MTAVSGAELARFGYDKPEDVTSRIPSLNVSCCGSGSGAQVSLRGVGSSYLSAAFDSAVALDFDGVVVSSMRVLQSGFFDMQQIEVLKGPQSLYFGKSASAGVLSFKSADPTNHWEYGGKASYEFEQRGETLESYVSGPLTDNLGLRLAAQYNNIDEVLHNSAPGVAHPDRGETNANVRATLQWKPSDSFSANLKLNFVHHDADGSIRNSVVACGKNGVADPISLAGGAFLIPAGYNCDTSGNHYVLPDIAPPLAIKAPLGKDFNNGVPYANSDIYFGRLKFDWKLGEHLTLASVTGYLDQQSVDFDAFSYGGVLNGASFGTGAGLAYNNLRQFSQEVRLASSFSGPLNFMVGAFYEQRHIEFNTSQNAINIAALAGPDPVTGYTSDWYKEHLTHTDAISAFGSVNYDITSQLKLSGGVRWTHEKKDQEISVPYDSIILTSLYGFAPSGFAAAPIYYKDSNVSPEVSLSYQPTKDLNFYAAYKEGYKSGGIDNSALPSNALIGLSSPDAAVRAATAAALVYKAETAKGGEIGVKSQWFGRTLTLNASIYDYVFQNLQLQIFDGVAVQFHTTNAGELTSRGADLDFRWLTPIDGLSFFGALAYTDATYTKSFVPDPVSGADLKGRASSGAPKWSGNVAANYHAPVGNSYRFDLTGNLQFKTSYYTRDGSPSDYVQGSSATFDLASSIGPDSGRWALALVGTNLTDKRTVTSSGPRPFLPASGDDVILNLSEGRKVFVQASFKF</sequence>
<name>A0A975G3X4_9CAUL</name>
<evidence type="ECO:0000259" key="13">
    <source>
        <dbReference type="Pfam" id="PF00593"/>
    </source>
</evidence>
<evidence type="ECO:0000256" key="12">
    <source>
        <dbReference type="RuleBase" id="RU003357"/>
    </source>
</evidence>
<dbReference type="Proteomes" id="UP000676409">
    <property type="component" value="Chromosome"/>
</dbReference>
<feature type="domain" description="TonB-dependent receptor-like beta-barrel" evidence="13">
    <location>
        <begin position="264"/>
        <end position="701"/>
    </location>
</feature>
<dbReference type="PROSITE" id="PS52016">
    <property type="entry name" value="TONB_DEPENDENT_REC_3"/>
    <property type="match status" value="1"/>
</dbReference>
<keyword evidence="5 11" id="KW-0812">Transmembrane</keyword>
<accession>A0A975G3X4</accession>
<evidence type="ECO:0000256" key="5">
    <source>
        <dbReference type="ARBA" id="ARBA00022692"/>
    </source>
</evidence>
<organism evidence="15 16">
    <name type="scientific">Phenylobacterium montanum</name>
    <dbReference type="NCBI Taxonomy" id="2823693"/>
    <lineage>
        <taxon>Bacteria</taxon>
        <taxon>Pseudomonadati</taxon>
        <taxon>Pseudomonadota</taxon>
        <taxon>Alphaproteobacteria</taxon>
        <taxon>Caulobacterales</taxon>
        <taxon>Caulobacteraceae</taxon>
        <taxon>Phenylobacterium</taxon>
    </lineage>
</organism>
<proteinExistence type="inferred from homology"/>
<dbReference type="GO" id="GO:0009279">
    <property type="term" value="C:cell outer membrane"/>
    <property type="evidence" value="ECO:0007669"/>
    <property type="project" value="UniProtKB-SubCell"/>
</dbReference>
<keyword evidence="7" id="KW-0406">Ion transport</keyword>
<dbReference type="RefSeq" id="WP_211940466.1">
    <property type="nucleotide sequence ID" value="NZ_CP073078.1"/>
</dbReference>
<evidence type="ECO:0000259" key="14">
    <source>
        <dbReference type="Pfam" id="PF07715"/>
    </source>
</evidence>
<comment type="subcellular location">
    <subcellularLocation>
        <location evidence="1 11">Cell outer membrane</location>
        <topology evidence="1 11">Multi-pass membrane protein</topology>
    </subcellularLocation>
</comment>
<dbReference type="Pfam" id="PF00593">
    <property type="entry name" value="TonB_dep_Rec_b-barrel"/>
    <property type="match status" value="1"/>
</dbReference>
<keyword evidence="15" id="KW-0675">Receptor</keyword>
<dbReference type="GO" id="GO:0006826">
    <property type="term" value="P:iron ion transport"/>
    <property type="evidence" value="ECO:0007669"/>
    <property type="project" value="UniProtKB-KW"/>
</dbReference>
<evidence type="ECO:0000256" key="6">
    <source>
        <dbReference type="ARBA" id="ARBA00023004"/>
    </source>
</evidence>
<evidence type="ECO:0000256" key="11">
    <source>
        <dbReference type="PROSITE-ProRule" id="PRU01360"/>
    </source>
</evidence>
<dbReference type="InterPro" id="IPR012910">
    <property type="entry name" value="Plug_dom"/>
</dbReference>
<dbReference type="InterPro" id="IPR000531">
    <property type="entry name" value="Beta-barrel_TonB"/>
</dbReference>
<evidence type="ECO:0000313" key="16">
    <source>
        <dbReference type="Proteomes" id="UP000676409"/>
    </source>
</evidence>
<keyword evidence="10 11" id="KW-0998">Cell outer membrane</keyword>
<dbReference type="PANTHER" id="PTHR32552:SF81">
    <property type="entry name" value="TONB-DEPENDENT OUTER MEMBRANE RECEPTOR"/>
    <property type="match status" value="1"/>
</dbReference>
<evidence type="ECO:0000313" key="15">
    <source>
        <dbReference type="EMBL" id="QUD90415.1"/>
    </source>
</evidence>
<keyword evidence="4" id="KW-0410">Iron transport</keyword>
<evidence type="ECO:0000256" key="10">
    <source>
        <dbReference type="ARBA" id="ARBA00023237"/>
    </source>
</evidence>
<evidence type="ECO:0000256" key="2">
    <source>
        <dbReference type="ARBA" id="ARBA00022448"/>
    </source>
</evidence>
<protein>
    <submittedName>
        <fullName evidence="15">TonB-dependent receptor</fullName>
    </submittedName>
</protein>
<dbReference type="InterPro" id="IPR039426">
    <property type="entry name" value="TonB-dep_rcpt-like"/>
</dbReference>
<evidence type="ECO:0000256" key="9">
    <source>
        <dbReference type="ARBA" id="ARBA00023136"/>
    </source>
</evidence>
<dbReference type="EMBL" id="CP073078">
    <property type="protein sequence ID" value="QUD90415.1"/>
    <property type="molecule type" value="Genomic_DNA"/>
</dbReference>
<keyword evidence="16" id="KW-1185">Reference proteome</keyword>
<dbReference type="InterPro" id="IPR036942">
    <property type="entry name" value="Beta-barrel_TonB_sf"/>
</dbReference>
<evidence type="ECO:0000256" key="4">
    <source>
        <dbReference type="ARBA" id="ARBA00022496"/>
    </source>
</evidence>
<keyword evidence="8 12" id="KW-0798">TonB box</keyword>
<keyword evidence="2 11" id="KW-0813">Transport</keyword>
<evidence type="ECO:0000256" key="3">
    <source>
        <dbReference type="ARBA" id="ARBA00022452"/>
    </source>
</evidence>
<reference evidence="15" key="1">
    <citation type="submission" date="2021-04" db="EMBL/GenBank/DDBJ databases">
        <title>The complete genome sequence of Caulobacter sp. S6.</title>
        <authorList>
            <person name="Tang Y."/>
            <person name="Ouyang W."/>
            <person name="Liu Q."/>
            <person name="Huang B."/>
            <person name="Guo Z."/>
            <person name="Lei P."/>
        </authorList>
    </citation>
    <scope>NUCLEOTIDE SEQUENCE</scope>
    <source>
        <strain evidence="15">S6</strain>
    </source>
</reference>
<gene>
    <name evidence="15" type="ORF">KCG34_11380</name>
</gene>